<accession>A6F0Q3</accession>
<organism evidence="10 11">
    <name type="scientific">Marinobacter algicola DG893</name>
    <dbReference type="NCBI Taxonomy" id="443152"/>
    <lineage>
        <taxon>Bacteria</taxon>
        <taxon>Pseudomonadati</taxon>
        <taxon>Pseudomonadota</taxon>
        <taxon>Gammaproteobacteria</taxon>
        <taxon>Pseudomonadales</taxon>
        <taxon>Marinobacteraceae</taxon>
        <taxon>Marinobacter</taxon>
    </lineage>
</organism>
<dbReference type="InterPro" id="IPR013785">
    <property type="entry name" value="Aldolase_TIM"/>
</dbReference>
<protein>
    <recommendedName>
        <fullName evidence="8">S-adenosylmethionine-dependent nucleotide dehydratase</fullName>
    </recommendedName>
</protein>
<dbReference type="EMBL" id="ABCP01000014">
    <property type="protein sequence ID" value="EDM47642.1"/>
    <property type="molecule type" value="Genomic_DNA"/>
</dbReference>
<evidence type="ECO:0000256" key="4">
    <source>
        <dbReference type="ARBA" id="ARBA00022723"/>
    </source>
</evidence>
<dbReference type="CDD" id="cd01335">
    <property type="entry name" value="Radical_SAM"/>
    <property type="match status" value="1"/>
</dbReference>
<dbReference type="AlphaFoldDB" id="A6F0Q3"/>
<sequence length="322" mass="36377">MRTNILIFSANRSATPPAKVPAVYELTINWHVTEACNYSCQYCYAKWKDYPNPRELFHDRRRTRDLLNELFRYFHPTNTNNPLREELSWKTVRLNLAGGEPSILGNRLLDIAEIAREVGFQLSIISNGSRLTRSMIKEIAPHLTCLGISLDSANPTTNMEIGRALRSGKLLDPQELAGNIRLALKINPRLTVKLNTVVNLLNVGEDLSGLVQEIRPQRWKILRMLPIVDASLAISDEEFAAFVQRHRAFQSVQCVEDNRDMCESYLMIDPFGRFFQNHPSLAGGYLYSDPILSVGAHAAFSKMAFNSASFQSRYTGELGGTQ</sequence>
<keyword evidence="3" id="KW-0949">S-adenosyl-L-methionine</keyword>
<keyword evidence="5" id="KW-0408">Iron</keyword>
<dbReference type="GO" id="GO:0051539">
    <property type="term" value="F:4 iron, 4 sulfur cluster binding"/>
    <property type="evidence" value="ECO:0007669"/>
    <property type="project" value="UniProtKB-KW"/>
</dbReference>
<keyword evidence="11" id="KW-1185">Reference proteome</keyword>
<dbReference type="InterPro" id="IPR007197">
    <property type="entry name" value="rSAM"/>
</dbReference>
<dbReference type="RefSeq" id="WP_007153847.1">
    <property type="nucleotide sequence ID" value="NZ_ABCP01000014.1"/>
</dbReference>
<dbReference type="eggNOG" id="COG0535">
    <property type="taxonomic scope" value="Bacteria"/>
</dbReference>
<dbReference type="PANTHER" id="PTHR21339:SF0">
    <property type="entry name" value="S-ADENOSYLMETHIONINE-DEPENDENT NUCLEOTIDE DEHYDRATASE RSAD2"/>
    <property type="match status" value="1"/>
</dbReference>
<dbReference type="SFLD" id="SFLDG01067">
    <property type="entry name" value="SPASM/twitch_domain_containing"/>
    <property type="match status" value="1"/>
</dbReference>
<dbReference type="SFLD" id="SFLDS00029">
    <property type="entry name" value="Radical_SAM"/>
    <property type="match status" value="1"/>
</dbReference>
<evidence type="ECO:0000313" key="10">
    <source>
        <dbReference type="EMBL" id="EDM47642.1"/>
    </source>
</evidence>
<keyword evidence="4" id="KW-0479">Metal-binding</keyword>
<reference evidence="10 11" key="1">
    <citation type="submission" date="2007-06" db="EMBL/GenBank/DDBJ databases">
        <authorList>
            <person name="Green D."/>
            <person name="Ferriera S."/>
            <person name="Johnson J."/>
            <person name="Kravitz S."/>
            <person name="Beeson K."/>
            <person name="Sutton G."/>
            <person name="Rogers Y.-H."/>
            <person name="Friedman R."/>
            <person name="Frazier M."/>
            <person name="Venter J.C."/>
        </authorList>
    </citation>
    <scope>NUCLEOTIDE SEQUENCE [LARGE SCALE GENOMIC DNA]</scope>
    <source>
        <strain evidence="10 11">DG893</strain>
    </source>
</reference>
<dbReference type="NCBIfam" id="NF038283">
    <property type="entry name" value="viperin_w_prok"/>
    <property type="match status" value="1"/>
</dbReference>
<name>A6F0Q3_9GAMM</name>
<dbReference type="PANTHER" id="PTHR21339">
    <property type="entry name" value="RADICAL S-ADENOSYL METHIONINE DOMAIN-CONTAINING PROTEIN 2"/>
    <property type="match status" value="1"/>
</dbReference>
<feature type="domain" description="Radical SAM core" evidence="9">
    <location>
        <begin position="22"/>
        <end position="263"/>
    </location>
</feature>
<dbReference type="STRING" id="443152.MDG893_19744"/>
<dbReference type="GO" id="GO:0046872">
    <property type="term" value="F:metal ion binding"/>
    <property type="evidence" value="ECO:0007669"/>
    <property type="project" value="UniProtKB-KW"/>
</dbReference>
<evidence type="ECO:0000256" key="1">
    <source>
        <dbReference type="ARBA" id="ARBA00001966"/>
    </source>
</evidence>
<comment type="cofactor">
    <cofactor evidence="1">
        <name>[4Fe-4S] cluster</name>
        <dbReference type="ChEBI" id="CHEBI:49883"/>
    </cofactor>
</comment>
<evidence type="ECO:0000256" key="6">
    <source>
        <dbReference type="ARBA" id="ARBA00023014"/>
    </source>
</evidence>
<dbReference type="Pfam" id="PF04055">
    <property type="entry name" value="Radical_SAM"/>
    <property type="match status" value="1"/>
</dbReference>
<dbReference type="PROSITE" id="PS51918">
    <property type="entry name" value="RADICAL_SAM"/>
    <property type="match status" value="1"/>
</dbReference>
<proteinExistence type="predicted"/>
<keyword evidence="7" id="KW-0051">Antiviral defense</keyword>
<evidence type="ECO:0000256" key="2">
    <source>
        <dbReference type="ARBA" id="ARBA00022485"/>
    </source>
</evidence>
<dbReference type="Proteomes" id="UP000005856">
    <property type="component" value="Unassembled WGS sequence"/>
</dbReference>
<dbReference type="SUPFAM" id="SSF102114">
    <property type="entry name" value="Radical SAM enzymes"/>
    <property type="match status" value="1"/>
</dbReference>
<comment type="caution">
    <text evidence="10">The sequence shown here is derived from an EMBL/GenBank/DDBJ whole genome shotgun (WGS) entry which is preliminary data.</text>
</comment>
<evidence type="ECO:0000256" key="5">
    <source>
        <dbReference type="ARBA" id="ARBA00023004"/>
    </source>
</evidence>
<evidence type="ECO:0000256" key="3">
    <source>
        <dbReference type="ARBA" id="ARBA00022691"/>
    </source>
</evidence>
<keyword evidence="6" id="KW-0411">Iron-sulfur</keyword>
<keyword evidence="2" id="KW-0004">4Fe-4S</keyword>
<evidence type="ECO:0000256" key="7">
    <source>
        <dbReference type="ARBA" id="ARBA00023118"/>
    </source>
</evidence>
<gene>
    <name evidence="10" type="ORF">MDG893_19744</name>
</gene>
<dbReference type="GO" id="GO:0003824">
    <property type="term" value="F:catalytic activity"/>
    <property type="evidence" value="ECO:0007669"/>
    <property type="project" value="InterPro"/>
</dbReference>
<dbReference type="SFLD" id="SFLDG01088">
    <property type="entry name" value="antiviral_proteins"/>
    <property type="match status" value="1"/>
</dbReference>
<evidence type="ECO:0000259" key="9">
    <source>
        <dbReference type="PROSITE" id="PS51918"/>
    </source>
</evidence>
<dbReference type="InterPro" id="IPR058240">
    <property type="entry name" value="rSAM_sf"/>
</dbReference>
<dbReference type="InterPro" id="IPR051196">
    <property type="entry name" value="RSAD2/Viperin_antiviral"/>
</dbReference>
<dbReference type="GO" id="GO:0051607">
    <property type="term" value="P:defense response to virus"/>
    <property type="evidence" value="ECO:0007669"/>
    <property type="project" value="UniProtKB-KW"/>
</dbReference>
<evidence type="ECO:0000313" key="11">
    <source>
        <dbReference type="Proteomes" id="UP000005856"/>
    </source>
</evidence>
<dbReference type="Gene3D" id="3.20.20.70">
    <property type="entry name" value="Aldolase class I"/>
    <property type="match status" value="1"/>
</dbReference>
<evidence type="ECO:0000256" key="8">
    <source>
        <dbReference type="ARBA" id="ARBA00039667"/>
    </source>
</evidence>
<dbReference type="OrthoDB" id="9792276at2"/>